<accession>D1C655</accession>
<reference evidence="2 3" key="2">
    <citation type="journal article" date="2010" name="Stand. Genomic Sci.">
        <title>Complete genome sequence of Desulfohalobium retbaense type strain (HR(100)).</title>
        <authorList>
            <person name="Spring S."/>
            <person name="Nolan M."/>
            <person name="Lapidus A."/>
            <person name="Glavina Del Rio T."/>
            <person name="Copeland A."/>
            <person name="Tice H."/>
            <person name="Cheng J.F."/>
            <person name="Lucas S."/>
            <person name="Land M."/>
            <person name="Chen F."/>
            <person name="Bruce D."/>
            <person name="Goodwin L."/>
            <person name="Pitluck S."/>
            <person name="Ivanova N."/>
            <person name="Mavromatis K."/>
            <person name="Mikhailova N."/>
            <person name="Pati A."/>
            <person name="Chen A."/>
            <person name="Palaniappan K."/>
            <person name="Hauser L."/>
            <person name="Chang Y.J."/>
            <person name="Jeffries C.D."/>
            <person name="Munk C."/>
            <person name="Kiss H."/>
            <person name="Chain P."/>
            <person name="Han C."/>
            <person name="Brettin T."/>
            <person name="Detter J.C."/>
            <person name="Schuler E."/>
            <person name="Goker M."/>
            <person name="Rohde M."/>
            <person name="Bristow J."/>
            <person name="Eisen J.A."/>
            <person name="Markowitz V."/>
            <person name="Hugenholtz P."/>
            <person name="Kyrpides N.C."/>
            <person name="Klenk H.P."/>
        </authorList>
    </citation>
    <scope>NUCLEOTIDE SEQUENCE [LARGE SCALE GENOMIC DNA]</scope>
    <source>
        <strain evidence="3">ATCC 49802 / DSM 20745 / S 6022</strain>
    </source>
</reference>
<sequence>MARHEATIQLPETVVEDPALARTLFNDVRLGWVWLAVRLYVGWQALEAGWAKLQSPEWMSGGTALRAHWERVVEANPAPGSGSNWYRHVLGYLLDTGGYTWAAKVIAIGETFVAIALLLGLMTGVAATLYCLASINVLIVGAGPVDPLLPALAVVLVLAWKTAGWIGLDRWLLPVLGTPWRPGLIRRRARGRASDREPVGEIPR</sequence>
<dbReference type="InParanoid" id="D1C655"/>
<keyword evidence="1" id="KW-1133">Transmembrane helix</keyword>
<evidence type="ECO:0000313" key="2">
    <source>
        <dbReference type="EMBL" id="ACZ37593.1"/>
    </source>
</evidence>
<evidence type="ECO:0000256" key="1">
    <source>
        <dbReference type="SAM" id="Phobius"/>
    </source>
</evidence>
<dbReference type="KEGG" id="sti:Sthe_0154"/>
<protein>
    <submittedName>
        <fullName evidence="2">DoxX family protein</fullName>
    </submittedName>
</protein>
<dbReference type="AlphaFoldDB" id="D1C655"/>
<reference evidence="3" key="1">
    <citation type="submission" date="2009-11" db="EMBL/GenBank/DDBJ databases">
        <title>The complete chromosome 1 of Sphaerobacter thermophilus DSM 20745.</title>
        <authorList>
            <person name="Lucas S."/>
            <person name="Copeland A."/>
            <person name="Lapidus A."/>
            <person name="Glavina del Rio T."/>
            <person name="Dalin E."/>
            <person name="Tice H."/>
            <person name="Bruce D."/>
            <person name="Goodwin L."/>
            <person name="Pitluck S."/>
            <person name="Kyrpides N."/>
            <person name="Mavromatis K."/>
            <person name="Ivanova N."/>
            <person name="Mikhailova N."/>
            <person name="LaButti K.M."/>
            <person name="Clum A."/>
            <person name="Sun H.I."/>
            <person name="Brettin T."/>
            <person name="Detter J.C."/>
            <person name="Han C."/>
            <person name="Larimer F."/>
            <person name="Land M."/>
            <person name="Hauser L."/>
            <person name="Markowitz V."/>
            <person name="Cheng J.F."/>
            <person name="Hugenholtz P."/>
            <person name="Woyke T."/>
            <person name="Wu D."/>
            <person name="Steenblock K."/>
            <person name="Schneider S."/>
            <person name="Pukall R."/>
            <person name="Goeker M."/>
            <person name="Klenk H.P."/>
            <person name="Eisen J.A."/>
        </authorList>
    </citation>
    <scope>NUCLEOTIDE SEQUENCE [LARGE SCALE GENOMIC DNA]</scope>
    <source>
        <strain evidence="3">ATCC 49802 / DSM 20745 / S 6022</strain>
    </source>
</reference>
<dbReference type="PANTHER" id="PTHR39157:SF1">
    <property type="entry name" value="DOXX FAMILY PROTEIN"/>
    <property type="match status" value="1"/>
</dbReference>
<keyword evidence="1" id="KW-0472">Membrane</keyword>
<dbReference type="EMBL" id="CP001823">
    <property type="protein sequence ID" value="ACZ37593.1"/>
    <property type="molecule type" value="Genomic_DNA"/>
</dbReference>
<name>D1C655_SPHTD</name>
<dbReference type="STRING" id="479434.Sthe_0154"/>
<dbReference type="HOGENOM" id="CLU_112782_0_0_0"/>
<evidence type="ECO:0000313" key="3">
    <source>
        <dbReference type="Proteomes" id="UP000002027"/>
    </source>
</evidence>
<keyword evidence="1" id="KW-0812">Transmembrane</keyword>
<organism evidence="2 3">
    <name type="scientific">Sphaerobacter thermophilus (strain ATCC 49802 / DSM 20745 / KCCM 41009 / NCIMB 13125 / S 6022)</name>
    <dbReference type="NCBI Taxonomy" id="479434"/>
    <lineage>
        <taxon>Bacteria</taxon>
        <taxon>Pseudomonadati</taxon>
        <taxon>Thermomicrobiota</taxon>
        <taxon>Thermomicrobia</taxon>
        <taxon>Sphaerobacterales</taxon>
        <taxon>Sphaerobacterineae</taxon>
        <taxon>Sphaerobacteraceae</taxon>
        <taxon>Sphaerobacter</taxon>
    </lineage>
</organism>
<dbReference type="eggNOG" id="COG2259">
    <property type="taxonomic scope" value="Bacteria"/>
</dbReference>
<feature type="transmembrane region" description="Helical" evidence="1">
    <location>
        <begin position="148"/>
        <end position="168"/>
    </location>
</feature>
<dbReference type="PANTHER" id="PTHR39157">
    <property type="entry name" value="INTEGRAL MEMBRANE PROTEIN-RELATED"/>
    <property type="match status" value="1"/>
</dbReference>
<proteinExistence type="predicted"/>
<dbReference type="OrthoDB" id="26941at2"/>
<feature type="transmembrane region" description="Helical" evidence="1">
    <location>
        <begin position="112"/>
        <end position="142"/>
    </location>
</feature>
<gene>
    <name evidence="2" type="ordered locus">Sthe_0154</name>
</gene>
<dbReference type="Proteomes" id="UP000002027">
    <property type="component" value="Chromosome 1"/>
</dbReference>
<dbReference type="RefSeq" id="WP_012870641.1">
    <property type="nucleotide sequence ID" value="NC_013523.1"/>
</dbReference>
<keyword evidence="3" id="KW-1185">Reference proteome</keyword>